<evidence type="ECO:0000313" key="9">
    <source>
        <dbReference type="EMBL" id="RSH90178.1"/>
    </source>
</evidence>
<name>A0A427YGF6_9TREE</name>
<feature type="domain" description="Man1/Src1-like C-terminal" evidence="7">
    <location>
        <begin position="384"/>
        <end position="605"/>
    </location>
</feature>
<keyword evidence="10" id="KW-1185">Reference proteome</keyword>
<dbReference type="GO" id="GO:0003677">
    <property type="term" value="F:DNA binding"/>
    <property type="evidence" value="ECO:0007669"/>
    <property type="project" value="InterPro"/>
</dbReference>
<feature type="compositionally biased region" description="Low complexity" evidence="6">
    <location>
        <begin position="173"/>
        <end position="194"/>
    </location>
</feature>
<dbReference type="PRINTS" id="PR00929">
    <property type="entry name" value="ATHOOK"/>
</dbReference>
<comment type="caution">
    <text evidence="9">The sequence shown here is derived from an EMBL/GenBank/DDBJ whole genome shotgun (WGS) entry which is preliminary data.</text>
</comment>
<dbReference type="InterPro" id="IPR018996">
    <property type="entry name" value="Man1/Src1-like_C"/>
</dbReference>
<feature type="compositionally biased region" description="Basic and acidic residues" evidence="6">
    <location>
        <begin position="201"/>
        <end position="225"/>
    </location>
</feature>
<dbReference type="GO" id="GO:0005637">
    <property type="term" value="C:nuclear inner membrane"/>
    <property type="evidence" value="ECO:0007669"/>
    <property type="project" value="InterPro"/>
</dbReference>
<gene>
    <name evidence="9" type="primary">SRC1</name>
    <name evidence="9" type="ORF">EHS25_001512</name>
</gene>
<organism evidence="9 10">
    <name type="scientific">Saitozyma podzolica</name>
    <dbReference type="NCBI Taxonomy" id="1890683"/>
    <lineage>
        <taxon>Eukaryota</taxon>
        <taxon>Fungi</taxon>
        <taxon>Dikarya</taxon>
        <taxon>Basidiomycota</taxon>
        <taxon>Agaricomycotina</taxon>
        <taxon>Tremellomycetes</taxon>
        <taxon>Tremellales</taxon>
        <taxon>Trimorphomycetaceae</taxon>
        <taxon>Saitozyma</taxon>
    </lineage>
</organism>
<feature type="compositionally biased region" description="Polar residues" evidence="6">
    <location>
        <begin position="162"/>
        <end position="172"/>
    </location>
</feature>
<keyword evidence="4" id="KW-0472">Membrane</keyword>
<dbReference type="CDD" id="cd12935">
    <property type="entry name" value="LEM_like"/>
    <property type="match status" value="1"/>
</dbReference>
<dbReference type="InterPro" id="IPR017956">
    <property type="entry name" value="AT_hook_DNA-bd_motif"/>
</dbReference>
<sequence length="690" mass="75651">MAAPPMEEYLAPGFDPAGLRVPQLRSILLAHNIPHPSQVKKADLVQLFIAQVQPRASELLGAAAGVRPNGKGIIEVDRDGQESVIGEKRSRSGGKGKAAEPTEETAPPPPKRPRGRPRKTAPPPEVEVEVEKAEMVVATPIPEEPKRKRGRPRKSEVKHETPSSVQPPSIEQSPIGSSAPPSARRSILPSSSSGTELRTPSIDEPRSIAKKRSEPQIRIMDHLKEEEEAPRTPLRGDEPAFSDFNPFQSGSEDAAERERRRRKSSIGVTKSKPKQPRLSEPVPTSSSGSAATPSILRRVGPSRENLRSPPQNVRDEMQRLSAAEEYNRAVQEKLTQISSRDVEEEPEISTVSKIMPTTSTSLFKPVREQVPSAPARRIVPLSALFLLLLAFVGNWKSQSSQIGYCDAGASTNDIILVRESAISEAHACIDRRARLNSEHPGSGNDIICDASVLPLVPVLPRPVECTPCPPHAVCADGELLACAPEYLLSPHPLAFLSPIADGLPGLGPRAFPPACKPDTAKKRLIGNLATQMERELARGRGLIVCAGQGKEDGRKGEGQRYGLDEAVLRERFAAMRDPKFSREQFDEIFEAALKDLLDHEDVIESIDVELVSEWQKQLGSTAGVVAAIYAVNYMIQKRKKEKYRAEELAKVVLKRLQDQERQHYSDPVTTPQAYVKADQLRDVVIPREAP</sequence>
<evidence type="ECO:0000259" key="7">
    <source>
        <dbReference type="Pfam" id="PF09402"/>
    </source>
</evidence>
<reference evidence="9 10" key="1">
    <citation type="submission" date="2018-11" db="EMBL/GenBank/DDBJ databases">
        <title>Genome sequence of Saitozyma podzolica DSM 27192.</title>
        <authorList>
            <person name="Aliyu H."/>
            <person name="Gorte O."/>
            <person name="Ochsenreither K."/>
        </authorList>
    </citation>
    <scope>NUCLEOTIDE SEQUENCE [LARGE SCALE GENOMIC DNA]</scope>
    <source>
        <strain evidence="9 10">DSM 27192</strain>
    </source>
</reference>
<evidence type="ECO:0000256" key="3">
    <source>
        <dbReference type="ARBA" id="ARBA00022989"/>
    </source>
</evidence>
<dbReference type="SMART" id="SM00384">
    <property type="entry name" value="AT_hook"/>
    <property type="match status" value="2"/>
</dbReference>
<dbReference type="EMBL" id="RSCD01000011">
    <property type="protein sequence ID" value="RSH90178.1"/>
    <property type="molecule type" value="Genomic_DNA"/>
</dbReference>
<feature type="region of interest" description="Disordered" evidence="6">
    <location>
        <begin position="69"/>
        <end position="313"/>
    </location>
</feature>
<evidence type="ECO:0000256" key="5">
    <source>
        <dbReference type="ARBA" id="ARBA00023242"/>
    </source>
</evidence>
<keyword evidence="5" id="KW-0539">Nucleus</keyword>
<dbReference type="STRING" id="1890683.A0A427YGF6"/>
<evidence type="ECO:0000256" key="6">
    <source>
        <dbReference type="SAM" id="MobiDB-lite"/>
    </source>
</evidence>
<feature type="compositionally biased region" description="Basic and acidic residues" evidence="6">
    <location>
        <begin position="74"/>
        <end position="90"/>
    </location>
</feature>
<keyword evidence="2" id="KW-0812">Transmembrane</keyword>
<dbReference type="AlphaFoldDB" id="A0A427YGF6"/>
<dbReference type="Proteomes" id="UP000279259">
    <property type="component" value="Unassembled WGS sequence"/>
</dbReference>
<protein>
    <submittedName>
        <fullName evidence="9">Inner nuclear membrane protein enriched at telomere/subtelomere region</fullName>
    </submittedName>
</protein>
<dbReference type="GO" id="GO:0005783">
    <property type="term" value="C:endoplasmic reticulum"/>
    <property type="evidence" value="ECO:0007669"/>
    <property type="project" value="TreeGrafter"/>
</dbReference>
<feature type="domain" description="HeH/LEM" evidence="8">
    <location>
        <begin position="18"/>
        <end position="48"/>
    </location>
</feature>
<dbReference type="InterPro" id="IPR025856">
    <property type="entry name" value="HeH/LEM_domain"/>
</dbReference>
<dbReference type="PANTHER" id="PTHR47808">
    <property type="entry name" value="INNER NUCLEAR MEMBRANE PROTEIN HEH2-RELATED"/>
    <property type="match status" value="1"/>
</dbReference>
<comment type="subcellular location">
    <subcellularLocation>
        <location evidence="1">Nucleus membrane</location>
    </subcellularLocation>
</comment>
<dbReference type="GO" id="GO:0003682">
    <property type="term" value="F:chromatin binding"/>
    <property type="evidence" value="ECO:0007669"/>
    <property type="project" value="InterPro"/>
</dbReference>
<keyword evidence="3" id="KW-1133">Transmembrane helix</keyword>
<evidence type="ECO:0000313" key="10">
    <source>
        <dbReference type="Proteomes" id="UP000279259"/>
    </source>
</evidence>
<evidence type="ECO:0000256" key="2">
    <source>
        <dbReference type="ARBA" id="ARBA00022692"/>
    </source>
</evidence>
<dbReference type="Pfam" id="PF12949">
    <property type="entry name" value="HeH"/>
    <property type="match status" value="1"/>
</dbReference>
<dbReference type="InterPro" id="IPR044780">
    <property type="entry name" value="Heh2/Src1"/>
</dbReference>
<evidence type="ECO:0000256" key="1">
    <source>
        <dbReference type="ARBA" id="ARBA00004126"/>
    </source>
</evidence>
<feature type="domain" description="Man1/Src1-like C-terminal" evidence="7">
    <location>
        <begin position="609"/>
        <end position="687"/>
    </location>
</feature>
<dbReference type="GO" id="GO:0034399">
    <property type="term" value="C:nuclear periphery"/>
    <property type="evidence" value="ECO:0007669"/>
    <property type="project" value="TreeGrafter"/>
</dbReference>
<dbReference type="Pfam" id="PF09402">
    <property type="entry name" value="MSC"/>
    <property type="match status" value="2"/>
</dbReference>
<evidence type="ECO:0000256" key="4">
    <source>
        <dbReference type="ARBA" id="ARBA00023136"/>
    </source>
</evidence>
<accession>A0A427YGF6</accession>
<evidence type="ECO:0000259" key="8">
    <source>
        <dbReference type="Pfam" id="PF12949"/>
    </source>
</evidence>
<proteinExistence type="predicted"/>
<feature type="compositionally biased region" description="Low complexity" evidence="6">
    <location>
        <begin position="283"/>
        <end position="294"/>
    </location>
</feature>
<dbReference type="GO" id="GO:0071763">
    <property type="term" value="P:nuclear membrane organization"/>
    <property type="evidence" value="ECO:0007669"/>
    <property type="project" value="TreeGrafter"/>
</dbReference>
<dbReference type="PANTHER" id="PTHR47808:SF2">
    <property type="entry name" value="LEM DOMAIN-CONTAINING PROTEIN 2"/>
    <property type="match status" value="1"/>
</dbReference>
<dbReference type="OrthoDB" id="5376590at2759"/>